<evidence type="ECO:0000313" key="8">
    <source>
        <dbReference type="Proteomes" id="UP000037507"/>
    </source>
</evidence>
<keyword evidence="3" id="KW-0808">Transferase</keyword>
<keyword evidence="8" id="KW-1185">Reference proteome</keyword>
<evidence type="ECO:0000256" key="4">
    <source>
        <dbReference type="ARBA" id="ARBA00023315"/>
    </source>
</evidence>
<organism evidence="7 8">
    <name type="scientific">Limnohabitans planktonicus II-D5</name>
    <dbReference type="NCBI Taxonomy" id="1293045"/>
    <lineage>
        <taxon>Bacteria</taxon>
        <taxon>Pseudomonadati</taxon>
        <taxon>Pseudomonadota</taxon>
        <taxon>Betaproteobacteria</taxon>
        <taxon>Burkholderiales</taxon>
        <taxon>Comamonadaceae</taxon>
        <taxon>Limnohabitans</taxon>
    </lineage>
</organism>
<comment type="catalytic activity">
    <reaction evidence="5">
        <text>glycyl-tRNA(Gly) + acetyl-CoA = N-acetylglycyl-tRNA(Gly) + CoA + H(+)</text>
        <dbReference type="Rhea" id="RHEA:81867"/>
        <dbReference type="Rhea" id="RHEA-COMP:9683"/>
        <dbReference type="Rhea" id="RHEA-COMP:19766"/>
        <dbReference type="ChEBI" id="CHEBI:15378"/>
        <dbReference type="ChEBI" id="CHEBI:57287"/>
        <dbReference type="ChEBI" id="CHEBI:57288"/>
        <dbReference type="ChEBI" id="CHEBI:78522"/>
        <dbReference type="ChEBI" id="CHEBI:232036"/>
    </reaction>
</comment>
<protein>
    <recommendedName>
        <fullName evidence="6">N-acetyltransferase domain-containing protein</fullName>
    </recommendedName>
</protein>
<evidence type="ECO:0000256" key="5">
    <source>
        <dbReference type="ARBA" id="ARBA00049880"/>
    </source>
</evidence>
<dbReference type="OrthoDB" id="9799147at2"/>
<keyword evidence="1" id="KW-0678">Repressor</keyword>
<evidence type="ECO:0000256" key="3">
    <source>
        <dbReference type="ARBA" id="ARBA00022679"/>
    </source>
</evidence>
<dbReference type="EMBL" id="LFYT02000013">
    <property type="protein sequence ID" value="PVE42515.1"/>
    <property type="molecule type" value="Genomic_DNA"/>
</dbReference>
<dbReference type="PANTHER" id="PTHR36449">
    <property type="entry name" value="ACETYLTRANSFERASE-RELATED"/>
    <property type="match status" value="1"/>
</dbReference>
<dbReference type="Gene3D" id="3.40.630.30">
    <property type="match status" value="1"/>
</dbReference>
<accession>A0A2T7UCT0</accession>
<evidence type="ECO:0000256" key="1">
    <source>
        <dbReference type="ARBA" id="ARBA00022491"/>
    </source>
</evidence>
<evidence type="ECO:0000256" key="2">
    <source>
        <dbReference type="ARBA" id="ARBA00022649"/>
    </source>
</evidence>
<evidence type="ECO:0000313" key="7">
    <source>
        <dbReference type="EMBL" id="PVE42515.1"/>
    </source>
</evidence>
<feature type="domain" description="N-acetyltransferase" evidence="6">
    <location>
        <begin position="14"/>
        <end position="184"/>
    </location>
</feature>
<dbReference type="PANTHER" id="PTHR36449:SF1">
    <property type="entry name" value="ACETYLTRANSFERASE"/>
    <property type="match status" value="1"/>
</dbReference>
<dbReference type="InterPro" id="IPR016181">
    <property type="entry name" value="Acyl_CoA_acyltransferase"/>
</dbReference>
<evidence type="ECO:0000259" key="6">
    <source>
        <dbReference type="PROSITE" id="PS51186"/>
    </source>
</evidence>
<comment type="caution">
    <text evidence="7">The sequence shown here is derived from an EMBL/GenBank/DDBJ whole genome shotgun (WGS) entry which is preliminary data.</text>
</comment>
<dbReference type="Pfam" id="PF00583">
    <property type="entry name" value="Acetyltransf_1"/>
    <property type="match status" value="1"/>
</dbReference>
<dbReference type="AlphaFoldDB" id="A0A2T7UCT0"/>
<reference evidence="7" key="1">
    <citation type="submission" date="2017-04" db="EMBL/GenBank/DDBJ databases">
        <title>Unexpected and diverse lifestyles within the genus Limnohabitans.</title>
        <authorList>
            <person name="Kasalicky V."/>
            <person name="Mehrshad M."/>
            <person name="Andrei S.-A."/>
            <person name="Salcher M."/>
            <person name="Kratochvilova H."/>
            <person name="Simek K."/>
            <person name="Ghai R."/>
        </authorList>
    </citation>
    <scope>NUCLEOTIDE SEQUENCE [LARGE SCALE GENOMIC DNA]</scope>
    <source>
        <strain evidence="7">II-D5</strain>
    </source>
</reference>
<proteinExistence type="predicted"/>
<dbReference type="GO" id="GO:0016747">
    <property type="term" value="F:acyltransferase activity, transferring groups other than amino-acyl groups"/>
    <property type="evidence" value="ECO:0007669"/>
    <property type="project" value="InterPro"/>
</dbReference>
<dbReference type="SUPFAM" id="SSF55729">
    <property type="entry name" value="Acyl-CoA N-acyltransferases (Nat)"/>
    <property type="match status" value="1"/>
</dbReference>
<keyword evidence="2" id="KW-1277">Toxin-antitoxin system</keyword>
<gene>
    <name evidence="7" type="ORF">H663_011390</name>
</gene>
<sequence>MAISRPMPPCRTRLPMRQRSSVLEEQLLEAQRHDRSSFDCGVPPLNDYLHRLAAQHQKKGISTVRVLVDSDVPQTILGYYSLSAAHVAYAEQPADTRKTLPAYPVPCFRLGRLAVDLRFRGQGLGQVLVGLAVQRCLQARQHVAAFAMLVDAKDTAAQNFYLHYGFTPYADKPMTLYLPLGRTL</sequence>
<dbReference type="Proteomes" id="UP000037507">
    <property type="component" value="Unassembled WGS sequence"/>
</dbReference>
<dbReference type="STRING" id="1293045.H663_15965"/>
<dbReference type="InterPro" id="IPR000182">
    <property type="entry name" value="GNAT_dom"/>
</dbReference>
<dbReference type="PROSITE" id="PS51186">
    <property type="entry name" value="GNAT"/>
    <property type="match status" value="1"/>
</dbReference>
<name>A0A2T7UCT0_9BURK</name>
<keyword evidence="4" id="KW-0012">Acyltransferase</keyword>